<gene>
    <name evidence="2" type="ORF">VMCG_01384</name>
</gene>
<keyword evidence="3" id="KW-1185">Reference proteome</keyword>
<dbReference type="OrthoDB" id="5243560at2759"/>
<protein>
    <submittedName>
        <fullName evidence="2">Uncharacterized protein</fullName>
    </submittedName>
</protein>
<dbReference type="EMBL" id="LKEA01000002">
    <property type="protein sequence ID" value="ROW11136.1"/>
    <property type="molecule type" value="Genomic_DNA"/>
</dbReference>
<organism evidence="2 3">
    <name type="scientific">Cytospora schulzeri</name>
    <dbReference type="NCBI Taxonomy" id="448051"/>
    <lineage>
        <taxon>Eukaryota</taxon>
        <taxon>Fungi</taxon>
        <taxon>Dikarya</taxon>
        <taxon>Ascomycota</taxon>
        <taxon>Pezizomycotina</taxon>
        <taxon>Sordariomycetes</taxon>
        <taxon>Sordariomycetidae</taxon>
        <taxon>Diaporthales</taxon>
        <taxon>Cytosporaceae</taxon>
        <taxon>Cytospora</taxon>
    </lineage>
</organism>
<evidence type="ECO:0000313" key="3">
    <source>
        <dbReference type="Proteomes" id="UP000283895"/>
    </source>
</evidence>
<name>A0A423X5U8_9PEZI</name>
<dbReference type="Proteomes" id="UP000283895">
    <property type="component" value="Unassembled WGS sequence"/>
</dbReference>
<evidence type="ECO:0000256" key="1">
    <source>
        <dbReference type="SAM" id="SignalP"/>
    </source>
</evidence>
<evidence type="ECO:0000313" key="2">
    <source>
        <dbReference type="EMBL" id="ROW11136.1"/>
    </source>
</evidence>
<feature type="chain" id="PRO_5019329635" evidence="1">
    <location>
        <begin position="21"/>
        <end position="195"/>
    </location>
</feature>
<sequence length="195" mass="21965">MALAVVKLTLASWPSAFIVAEVDWKPLGGSSATLEQVIDLGSDFQVTIDIELTLTKRIPPGWIVEALGPDINEAGLTEAAFAPKTYKMQLIKGVFTAADWLKSSGDTEVDLRDNECWHGFRLLFDKSLYPPLEEWIEGAYATKAARAWKPWNYKDFYSLKEKDPVEPTEEQKKRREEVLEKVRQGLPLNATLAPR</sequence>
<feature type="signal peptide" evidence="1">
    <location>
        <begin position="1"/>
        <end position="20"/>
    </location>
</feature>
<accession>A0A423X5U8</accession>
<comment type="caution">
    <text evidence="2">The sequence shown here is derived from an EMBL/GenBank/DDBJ whole genome shotgun (WGS) entry which is preliminary data.</text>
</comment>
<reference evidence="2 3" key="1">
    <citation type="submission" date="2015-09" db="EMBL/GenBank/DDBJ databases">
        <title>Host preference determinants of Valsa canker pathogens revealed by comparative genomics.</title>
        <authorList>
            <person name="Yin Z."/>
            <person name="Huang L."/>
        </authorList>
    </citation>
    <scope>NUCLEOTIDE SEQUENCE [LARGE SCALE GENOMIC DNA]</scope>
    <source>
        <strain evidence="2 3">03-1</strain>
    </source>
</reference>
<keyword evidence="1" id="KW-0732">Signal</keyword>
<dbReference type="AlphaFoldDB" id="A0A423X5U8"/>
<proteinExistence type="predicted"/>